<dbReference type="Proteomes" id="UP001597264">
    <property type="component" value="Unassembled WGS sequence"/>
</dbReference>
<reference evidence="8" key="1">
    <citation type="journal article" date="2019" name="Int. J. Syst. Evol. Microbiol.">
        <title>The Global Catalogue of Microorganisms (GCM) 10K type strain sequencing project: providing services to taxonomists for standard genome sequencing and annotation.</title>
        <authorList>
            <consortium name="The Broad Institute Genomics Platform"/>
            <consortium name="The Broad Institute Genome Sequencing Center for Infectious Disease"/>
            <person name="Wu L."/>
            <person name="Ma J."/>
        </authorList>
    </citation>
    <scope>NUCLEOTIDE SEQUENCE [LARGE SCALE GENOMIC DNA]</scope>
    <source>
        <strain evidence="8">CCUG 54356</strain>
    </source>
</reference>
<keyword evidence="5" id="KW-0998">Cell outer membrane</keyword>
<accession>A0ABW3UBJ7</accession>
<evidence type="ECO:0000256" key="4">
    <source>
        <dbReference type="ARBA" id="ARBA00023136"/>
    </source>
</evidence>
<evidence type="ECO:0000256" key="1">
    <source>
        <dbReference type="ARBA" id="ARBA00004442"/>
    </source>
</evidence>
<evidence type="ECO:0000256" key="3">
    <source>
        <dbReference type="ARBA" id="ARBA00022729"/>
    </source>
</evidence>
<evidence type="ECO:0000313" key="8">
    <source>
        <dbReference type="Proteomes" id="UP001597264"/>
    </source>
</evidence>
<dbReference type="RefSeq" id="WP_230438965.1">
    <property type="nucleotide sequence ID" value="NZ_CP087715.1"/>
</dbReference>
<proteinExistence type="inferred from homology"/>
<dbReference type="Pfam" id="PF09912">
    <property type="entry name" value="DUF2141"/>
    <property type="match status" value="1"/>
</dbReference>
<evidence type="ECO:0000256" key="2">
    <source>
        <dbReference type="ARBA" id="ARBA00005722"/>
    </source>
</evidence>
<feature type="chain" id="PRO_5046400780" evidence="6">
    <location>
        <begin position="22"/>
        <end position="368"/>
    </location>
</feature>
<dbReference type="PANTHER" id="PTHR38776:SF1">
    <property type="entry name" value="MLTA-INTERACTING PROTEIN-RELATED"/>
    <property type="match status" value="1"/>
</dbReference>
<evidence type="ECO:0000256" key="6">
    <source>
        <dbReference type="SAM" id="SignalP"/>
    </source>
</evidence>
<dbReference type="InterPro" id="IPR018673">
    <property type="entry name" value="DUF2141"/>
</dbReference>
<dbReference type="Pfam" id="PF06629">
    <property type="entry name" value="MipA"/>
    <property type="match status" value="1"/>
</dbReference>
<dbReference type="EMBL" id="JBHTLR010000019">
    <property type="protein sequence ID" value="MFD1217851.1"/>
    <property type="molecule type" value="Genomic_DNA"/>
</dbReference>
<dbReference type="PANTHER" id="PTHR38776">
    <property type="entry name" value="MLTA-INTERACTING PROTEIN-RELATED"/>
    <property type="match status" value="1"/>
</dbReference>
<gene>
    <name evidence="7" type="ORF">ACFQ2X_14685</name>
</gene>
<keyword evidence="4" id="KW-0472">Membrane</keyword>
<sequence>MTFIRASFLLVLMFEAPLALAESISVRLANAPQQGVLVLQVYRDASSFGDFRNPMLETRHTIVEDGRYRIRGVPTGQIAVLAYVDENESGALDRTFVGIPKEPIGISNNYRPKGPPSFRRASFPLKAGEDRELEVTLYDVLGEMGQWGVGLGVIVQSSPYQGSDSTVTQVIPAITYLGERLQWLGPTVRYGLLGSDRLRLALNATYRVGAYEEDDSAALSGLGDRHNTLMAGIGLVYDGPSGIDVDFRYQHDVLDRVGGGTAEFRVSRGFNTGNFRWAPSVGVKWLSSDLANYDFGVPVSGARVSRPAYDVGSSTNFAIGIGGMLELTEHWRVILDVGAEYLDDNIADSPIVDDRQVFKGFAAVTYTF</sequence>
<dbReference type="InterPro" id="IPR010583">
    <property type="entry name" value="MipA"/>
</dbReference>
<evidence type="ECO:0000313" key="7">
    <source>
        <dbReference type="EMBL" id="MFD1217851.1"/>
    </source>
</evidence>
<keyword evidence="3 6" id="KW-0732">Signal</keyword>
<keyword evidence="8" id="KW-1185">Reference proteome</keyword>
<protein>
    <submittedName>
        <fullName evidence="7">MipA/OmpV family protein</fullName>
    </submittedName>
</protein>
<comment type="subcellular location">
    <subcellularLocation>
        <location evidence="1">Cell outer membrane</location>
    </subcellularLocation>
</comment>
<evidence type="ECO:0000256" key="5">
    <source>
        <dbReference type="ARBA" id="ARBA00023237"/>
    </source>
</evidence>
<feature type="signal peptide" evidence="6">
    <location>
        <begin position="1"/>
        <end position="21"/>
    </location>
</feature>
<name>A0ABW3UBJ7_9GAMM</name>
<organism evidence="7 8">
    <name type="scientific">Microbulbifer celer</name>
    <dbReference type="NCBI Taxonomy" id="435905"/>
    <lineage>
        <taxon>Bacteria</taxon>
        <taxon>Pseudomonadati</taxon>
        <taxon>Pseudomonadota</taxon>
        <taxon>Gammaproteobacteria</taxon>
        <taxon>Cellvibrionales</taxon>
        <taxon>Microbulbiferaceae</taxon>
        <taxon>Microbulbifer</taxon>
    </lineage>
</organism>
<comment type="similarity">
    <text evidence="2">Belongs to the MipA/OmpV family.</text>
</comment>
<comment type="caution">
    <text evidence="7">The sequence shown here is derived from an EMBL/GenBank/DDBJ whole genome shotgun (WGS) entry which is preliminary data.</text>
</comment>